<feature type="region of interest" description="Disordered" evidence="3">
    <location>
        <begin position="230"/>
        <end position="249"/>
    </location>
</feature>
<feature type="domain" description="Serpin" evidence="4">
    <location>
        <begin position="16"/>
        <end position="416"/>
    </location>
</feature>
<dbReference type="Gramene" id="HORVU.MOREX.r2.5HG0412230.1">
    <property type="protein sequence ID" value="HORVU.MOREX.r2.5HG0412230.1"/>
    <property type="gene ID" value="HORVU.MOREX.r2.5HG0412230"/>
</dbReference>
<dbReference type="SMR" id="A0A8I7B9I5"/>
<dbReference type="SMART" id="SM00093">
    <property type="entry name" value="SERPIN"/>
    <property type="match status" value="1"/>
</dbReference>
<evidence type="ECO:0000259" key="4">
    <source>
        <dbReference type="SMART" id="SM00093"/>
    </source>
</evidence>
<dbReference type="InterPro" id="IPR000215">
    <property type="entry name" value="Serpin_fam"/>
</dbReference>
<evidence type="ECO:0000313" key="6">
    <source>
        <dbReference type="Proteomes" id="UP000011116"/>
    </source>
</evidence>
<comment type="similarity">
    <text evidence="1 2">Belongs to the serpin family.</text>
</comment>
<dbReference type="Pfam" id="PF00079">
    <property type="entry name" value="Serpin"/>
    <property type="match status" value="1"/>
</dbReference>
<dbReference type="EnsemblPlants" id="HORVU.MOREX.r3.5HG0496970.1">
    <property type="protein sequence ID" value="HORVU.MOREX.r3.5HG0496970.1"/>
    <property type="gene ID" value="HORVU.MOREX.r3.5HG0496970"/>
</dbReference>
<dbReference type="Proteomes" id="UP000011116">
    <property type="component" value="Chromosome 5H"/>
</dbReference>
<dbReference type="AlphaFoldDB" id="A0A8I7B9I5"/>
<dbReference type="GO" id="GO:0005615">
    <property type="term" value="C:extracellular space"/>
    <property type="evidence" value="ECO:0000318"/>
    <property type="project" value="GO_Central"/>
</dbReference>
<dbReference type="PANTHER" id="PTHR11461">
    <property type="entry name" value="SERINE PROTEASE INHIBITOR, SERPIN"/>
    <property type="match status" value="1"/>
</dbReference>
<dbReference type="PANTHER" id="PTHR11461:SF389">
    <property type="entry name" value="SERPIN DOMAIN-CONTAINING PROTEIN"/>
    <property type="match status" value="1"/>
</dbReference>
<sequence>MTRGFIGSDALTALTHRLADQLSVTREPPSNLAFSPLSIYSALSLVAAGARGGTLDELLAVLGASSRDELAENGRFVAEHALADRSPSGGPRVGFASCVWHDAGRTLEPAYIEAVAASYLAEIRAVDFRNKADESREEINKWVAAATGNLIDSILPRESVGKSTAVVLANAIYFKGKWKKPFKKKSTKVERFYLVDGTAVDAPMMRTGRSQYIDVHHGFKVLRLPYRSKEPGASKKRRRGTSSGDDPAPPLPRYSMCVFLPDARDGLWDLVGKIASSPSFLRDRLPDEAVEVDKFRLPKFKVSFYGKLSGALRDLGLKAAFNVDKADLTDMAPDFVDRSGQLNRLVLKDVFHRAVVEVNEEGTEAAAVTVCDEDDEGADWESEPEPVDFIADHPFAFFVIEEMSGAVVFAGHVLDPTKHQDTLHDV</sequence>
<dbReference type="CDD" id="cd02043">
    <property type="entry name" value="serpinP_plants"/>
    <property type="match status" value="1"/>
</dbReference>
<evidence type="ECO:0000256" key="1">
    <source>
        <dbReference type="ARBA" id="ARBA00009500"/>
    </source>
</evidence>
<evidence type="ECO:0000256" key="3">
    <source>
        <dbReference type="SAM" id="MobiDB-lite"/>
    </source>
</evidence>
<reference evidence="6" key="1">
    <citation type="journal article" date="2012" name="Nature">
        <title>A physical, genetic and functional sequence assembly of the barley genome.</title>
        <authorList>
            <consortium name="The International Barley Genome Sequencing Consortium"/>
            <person name="Mayer K.F."/>
            <person name="Waugh R."/>
            <person name="Brown J.W."/>
            <person name="Schulman A."/>
            <person name="Langridge P."/>
            <person name="Platzer M."/>
            <person name="Fincher G.B."/>
            <person name="Muehlbauer G.J."/>
            <person name="Sato K."/>
            <person name="Close T.J."/>
            <person name="Wise R.P."/>
            <person name="Stein N."/>
        </authorList>
    </citation>
    <scope>NUCLEOTIDE SEQUENCE [LARGE SCALE GENOMIC DNA]</scope>
    <source>
        <strain evidence="6">cv. Morex</strain>
    </source>
</reference>
<dbReference type="Gene3D" id="3.30.497.10">
    <property type="entry name" value="Antithrombin, subunit I, domain 2"/>
    <property type="match status" value="1"/>
</dbReference>
<evidence type="ECO:0000256" key="2">
    <source>
        <dbReference type="RuleBase" id="RU000411"/>
    </source>
</evidence>
<dbReference type="InterPro" id="IPR042185">
    <property type="entry name" value="Serpin_sf_2"/>
</dbReference>
<keyword evidence="6" id="KW-1185">Reference proteome</keyword>
<organism evidence="5 6">
    <name type="scientific">Hordeum vulgare subsp. vulgare</name>
    <name type="common">Domesticated barley</name>
    <dbReference type="NCBI Taxonomy" id="112509"/>
    <lineage>
        <taxon>Eukaryota</taxon>
        <taxon>Viridiplantae</taxon>
        <taxon>Streptophyta</taxon>
        <taxon>Embryophyta</taxon>
        <taxon>Tracheophyta</taxon>
        <taxon>Spermatophyta</taxon>
        <taxon>Magnoliopsida</taxon>
        <taxon>Liliopsida</taxon>
        <taxon>Poales</taxon>
        <taxon>Poaceae</taxon>
        <taxon>BOP clade</taxon>
        <taxon>Pooideae</taxon>
        <taxon>Triticodae</taxon>
        <taxon>Triticeae</taxon>
        <taxon>Hordeinae</taxon>
        <taxon>Hordeum</taxon>
    </lineage>
</organism>
<dbReference type="InterPro" id="IPR023796">
    <property type="entry name" value="Serpin_dom"/>
</dbReference>
<proteinExistence type="inferred from homology"/>
<dbReference type="GO" id="GO:0004867">
    <property type="term" value="F:serine-type endopeptidase inhibitor activity"/>
    <property type="evidence" value="ECO:0007669"/>
    <property type="project" value="InterPro"/>
</dbReference>
<name>A0A8I7B9I5_HORVV</name>
<dbReference type="InterPro" id="IPR036186">
    <property type="entry name" value="Serpin_sf"/>
</dbReference>
<evidence type="ECO:0000313" key="5">
    <source>
        <dbReference type="EnsemblPlants" id="HORVU.MOREX.r3.5HG0496970.1"/>
    </source>
</evidence>
<reference evidence="5" key="3">
    <citation type="submission" date="2022-01" db="UniProtKB">
        <authorList>
            <consortium name="EnsemblPlants"/>
        </authorList>
    </citation>
    <scope>IDENTIFICATION</scope>
    <source>
        <strain evidence="5">subsp. vulgare</strain>
    </source>
</reference>
<protein>
    <recommendedName>
        <fullName evidence="4">Serpin domain-containing protein</fullName>
    </recommendedName>
</protein>
<dbReference type="InterPro" id="IPR042178">
    <property type="entry name" value="Serpin_sf_1"/>
</dbReference>
<dbReference type="Gramene" id="HORVU.MOREX.r3.5HG0496970.1">
    <property type="protein sequence ID" value="HORVU.MOREX.r3.5HG0496970.1"/>
    <property type="gene ID" value="HORVU.MOREX.r3.5HG0496970"/>
</dbReference>
<reference evidence="5" key="2">
    <citation type="submission" date="2020-10" db="EMBL/GenBank/DDBJ databases">
        <authorList>
            <person name="Scholz U."/>
            <person name="Mascher M."/>
            <person name="Fiebig A."/>
        </authorList>
    </citation>
    <scope>NUCLEOTIDE SEQUENCE [LARGE SCALE GENOMIC DNA]</scope>
    <source>
        <strain evidence="5">cv. Morex</strain>
    </source>
</reference>
<accession>A0A8I7B9I5</accession>
<dbReference type="SUPFAM" id="SSF56574">
    <property type="entry name" value="Serpins"/>
    <property type="match status" value="1"/>
</dbReference>
<dbReference type="Gene3D" id="2.30.39.10">
    <property type="entry name" value="Alpha-1-antitrypsin, domain 1"/>
    <property type="match status" value="1"/>
</dbReference>